<evidence type="ECO:0000259" key="7">
    <source>
        <dbReference type="PROSITE" id="PS50066"/>
    </source>
</evidence>
<keyword evidence="3" id="KW-0238">DNA-binding</keyword>
<dbReference type="GO" id="GO:0000978">
    <property type="term" value="F:RNA polymerase II cis-regulatory region sequence-specific DNA binding"/>
    <property type="evidence" value="ECO:0007669"/>
    <property type="project" value="TreeGrafter"/>
</dbReference>
<evidence type="ECO:0000256" key="5">
    <source>
        <dbReference type="ARBA" id="ARBA00023242"/>
    </source>
</evidence>
<evidence type="ECO:0000256" key="6">
    <source>
        <dbReference type="SAM" id="MobiDB-lite"/>
    </source>
</evidence>
<name>A0AAP0GE88_9ASPA</name>
<keyword evidence="4" id="KW-0804">Transcription</keyword>
<organism evidence="8 9">
    <name type="scientific">Platanthera zijinensis</name>
    <dbReference type="NCBI Taxonomy" id="2320716"/>
    <lineage>
        <taxon>Eukaryota</taxon>
        <taxon>Viridiplantae</taxon>
        <taxon>Streptophyta</taxon>
        <taxon>Embryophyta</taxon>
        <taxon>Tracheophyta</taxon>
        <taxon>Spermatophyta</taxon>
        <taxon>Magnoliopsida</taxon>
        <taxon>Liliopsida</taxon>
        <taxon>Asparagales</taxon>
        <taxon>Orchidaceae</taxon>
        <taxon>Orchidoideae</taxon>
        <taxon>Orchideae</taxon>
        <taxon>Orchidinae</taxon>
        <taxon>Platanthera</taxon>
    </lineage>
</organism>
<protein>
    <submittedName>
        <fullName evidence="8">MADS-box transcription factor 57</fullName>
    </submittedName>
</protein>
<feature type="domain" description="MADS-box" evidence="7">
    <location>
        <begin position="5"/>
        <end position="65"/>
    </location>
</feature>
<comment type="subcellular location">
    <subcellularLocation>
        <location evidence="1">Nucleus</location>
    </subcellularLocation>
</comment>
<dbReference type="PANTHER" id="PTHR11945:SF629">
    <property type="entry name" value="OS02G0164450 PROTEIN"/>
    <property type="match status" value="1"/>
</dbReference>
<dbReference type="GO" id="GO:0000981">
    <property type="term" value="F:DNA-binding transcription factor activity, RNA polymerase II-specific"/>
    <property type="evidence" value="ECO:0007669"/>
    <property type="project" value="TreeGrafter"/>
</dbReference>
<accession>A0AAP0GE88</accession>
<dbReference type="SUPFAM" id="SSF55455">
    <property type="entry name" value="SRF-like"/>
    <property type="match status" value="1"/>
</dbReference>
<feature type="region of interest" description="Disordered" evidence="6">
    <location>
        <begin position="75"/>
        <end position="99"/>
    </location>
</feature>
<dbReference type="GO" id="GO:0005634">
    <property type="term" value="C:nucleus"/>
    <property type="evidence" value="ECO:0007669"/>
    <property type="project" value="UniProtKB-SubCell"/>
</dbReference>
<reference evidence="8 9" key="1">
    <citation type="journal article" date="2022" name="Nat. Plants">
        <title>Genomes of leafy and leafless Platanthera orchids illuminate the evolution of mycoheterotrophy.</title>
        <authorList>
            <person name="Li M.H."/>
            <person name="Liu K.W."/>
            <person name="Li Z."/>
            <person name="Lu H.C."/>
            <person name="Ye Q.L."/>
            <person name="Zhang D."/>
            <person name="Wang J.Y."/>
            <person name="Li Y.F."/>
            <person name="Zhong Z.M."/>
            <person name="Liu X."/>
            <person name="Yu X."/>
            <person name="Liu D.K."/>
            <person name="Tu X.D."/>
            <person name="Liu B."/>
            <person name="Hao Y."/>
            <person name="Liao X.Y."/>
            <person name="Jiang Y.T."/>
            <person name="Sun W.H."/>
            <person name="Chen J."/>
            <person name="Chen Y.Q."/>
            <person name="Ai Y."/>
            <person name="Zhai J.W."/>
            <person name="Wu S.S."/>
            <person name="Zhou Z."/>
            <person name="Hsiao Y.Y."/>
            <person name="Wu W.L."/>
            <person name="Chen Y.Y."/>
            <person name="Lin Y.F."/>
            <person name="Hsu J.L."/>
            <person name="Li C.Y."/>
            <person name="Wang Z.W."/>
            <person name="Zhao X."/>
            <person name="Zhong W.Y."/>
            <person name="Ma X.K."/>
            <person name="Ma L."/>
            <person name="Huang J."/>
            <person name="Chen G.Z."/>
            <person name="Huang M.Z."/>
            <person name="Huang L."/>
            <person name="Peng D.H."/>
            <person name="Luo Y.B."/>
            <person name="Zou S.Q."/>
            <person name="Chen S.P."/>
            <person name="Lan S."/>
            <person name="Tsai W.C."/>
            <person name="Van de Peer Y."/>
            <person name="Liu Z.J."/>
        </authorList>
    </citation>
    <scope>NUCLEOTIDE SEQUENCE [LARGE SCALE GENOMIC DNA]</scope>
    <source>
        <strain evidence="8">Lor287</strain>
    </source>
</reference>
<evidence type="ECO:0000256" key="3">
    <source>
        <dbReference type="ARBA" id="ARBA00023125"/>
    </source>
</evidence>
<comment type="caution">
    <text evidence="8">The sequence shown here is derived from an EMBL/GenBank/DDBJ whole genome shotgun (WGS) entry which is preliminary data.</text>
</comment>
<evidence type="ECO:0000313" key="8">
    <source>
        <dbReference type="EMBL" id="KAK8954249.1"/>
    </source>
</evidence>
<dbReference type="InterPro" id="IPR036879">
    <property type="entry name" value="TF_MADSbox_sf"/>
</dbReference>
<gene>
    <name evidence="8" type="primary">MADS57</name>
    <name evidence="8" type="ORF">KSP39_PZI002483</name>
</gene>
<keyword evidence="2" id="KW-0805">Transcription regulation</keyword>
<feature type="region of interest" description="Disordered" evidence="6">
    <location>
        <begin position="191"/>
        <end position="213"/>
    </location>
</feature>
<dbReference type="AlphaFoldDB" id="A0AAP0GE88"/>
<dbReference type="PANTHER" id="PTHR11945">
    <property type="entry name" value="MADS BOX PROTEIN"/>
    <property type="match status" value="1"/>
</dbReference>
<evidence type="ECO:0000256" key="4">
    <source>
        <dbReference type="ARBA" id="ARBA00023163"/>
    </source>
</evidence>
<proteinExistence type="predicted"/>
<keyword evidence="5" id="KW-0539">Nucleus</keyword>
<dbReference type="Gene3D" id="3.40.1810.10">
    <property type="entry name" value="Transcription factor, MADS-box"/>
    <property type="match status" value="1"/>
</dbReference>
<evidence type="ECO:0000256" key="2">
    <source>
        <dbReference type="ARBA" id="ARBA00023015"/>
    </source>
</evidence>
<evidence type="ECO:0000256" key="1">
    <source>
        <dbReference type="ARBA" id="ARBA00004123"/>
    </source>
</evidence>
<dbReference type="PROSITE" id="PS50066">
    <property type="entry name" value="MADS_BOX_2"/>
    <property type="match status" value="1"/>
</dbReference>
<dbReference type="Proteomes" id="UP001418222">
    <property type="component" value="Unassembled WGS sequence"/>
</dbReference>
<dbReference type="GO" id="GO:0046983">
    <property type="term" value="F:protein dimerization activity"/>
    <property type="evidence" value="ECO:0007669"/>
    <property type="project" value="InterPro"/>
</dbReference>
<evidence type="ECO:0000313" key="9">
    <source>
        <dbReference type="Proteomes" id="UP001418222"/>
    </source>
</evidence>
<dbReference type="PRINTS" id="PR00404">
    <property type="entry name" value="MADSDOMAIN"/>
</dbReference>
<dbReference type="InterPro" id="IPR002100">
    <property type="entry name" value="TF_MADSbox"/>
</dbReference>
<sequence length="322" mass="35162">MVVGRGRKKTGMRLIEEKTARDVCFCKRRRGLFKKARELSVLCGAKVGVLVFSTSGKAITFEAPSLETLIARQLGPSEESESPLPAAGAAGGGAGADKGENLAEKEAPFWWERVDMGSMRLDELKTFASSVFAAREELFKQLEAGGHAFDAAQGIKMMDENVFFPGQEPSSSSSSITHEMPLMTDINSAAGQQSNEEEMKRHQEPLGGDPGAAAAGQMLMMDESLFLPNSWPSVAIAEQMLMDDNFFIPNLWPSPTDDIGGQPQTPISFFEDEPSGGTDGRRQLLAAPTNLLPCNQPYEAAKHHTSFQPLTWTDLFMQQQWI</sequence>
<feature type="compositionally biased region" description="Low complexity" evidence="6">
    <location>
        <begin position="75"/>
        <end position="88"/>
    </location>
</feature>
<dbReference type="Pfam" id="PF00319">
    <property type="entry name" value="SRF-TF"/>
    <property type="match status" value="1"/>
</dbReference>
<keyword evidence="9" id="KW-1185">Reference proteome</keyword>
<dbReference type="EMBL" id="JBBWWQ010000002">
    <property type="protein sequence ID" value="KAK8954249.1"/>
    <property type="molecule type" value="Genomic_DNA"/>
</dbReference>
<dbReference type="SMART" id="SM00432">
    <property type="entry name" value="MADS"/>
    <property type="match status" value="1"/>
</dbReference>